<dbReference type="InterPro" id="IPR011936">
    <property type="entry name" value="Myxo_disulph_rpt"/>
</dbReference>
<dbReference type="EMBL" id="PVNK01000037">
    <property type="protein sequence ID" value="PRQ04477.1"/>
    <property type="molecule type" value="Genomic_DNA"/>
</dbReference>
<evidence type="ECO:0000256" key="2">
    <source>
        <dbReference type="ARBA" id="ARBA00022737"/>
    </source>
</evidence>
<evidence type="ECO:0000256" key="1">
    <source>
        <dbReference type="ARBA" id="ARBA00022729"/>
    </source>
</evidence>
<reference evidence="7 8" key="1">
    <citation type="submission" date="2018-03" db="EMBL/GenBank/DDBJ databases">
        <title>Draft Genome Sequences of the Obligatory Marine Myxobacteria Enhygromyxa salina SWB005.</title>
        <authorList>
            <person name="Poehlein A."/>
            <person name="Moghaddam J.A."/>
            <person name="Harms H."/>
            <person name="Alanjari M."/>
            <person name="Koenig G.M."/>
            <person name="Daniel R."/>
            <person name="Schaeberle T.F."/>
        </authorList>
    </citation>
    <scope>NUCLEOTIDE SEQUENCE [LARGE SCALE GENOMIC DNA]</scope>
    <source>
        <strain evidence="7 8">SWB005</strain>
    </source>
</reference>
<proteinExistence type="predicted"/>
<dbReference type="InterPro" id="IPR051210">
    <property type="entry name" value="Ub_ligase/GEF_domain"/>
</dbReference>
<dbReference type="SUPFAM" id="SSF50985">
    <property type="entry name" value="RCC1/BLIP-II"/>
    <property type="match status" value="2"/>
</dbReference>
<dbReference type="AlphaFoldDB" id="A0A2S9YH97"/>
<keyword evidence="2" id="KW-0677">Repeat</keyword>
<dbReference type="InterPro" id="IPR000408">
    <property type="entry name" value="Reg_chr_condens"/>
</dbReference>
<feature type="region of interest" description="Disordered" evidence="4">
    <location>
        <begin position="38"/>
        <end position="71"/>
    </location>
</feature>
<sequence>MPFMTFVHSLRPTLLSVGALACCSVFACAGGEIGGTFGTSDETMGDGDSGDGDGDTGDGDGDTGDGDGDGDGDEPCTSIGCECDDSDGSCDMGLACIEGICESATCGNGITEAPAEECDDLNDFEGDGCDNDCTYTEFLAVEAGASHTCALIESGRVRCWGLNNTGQLGYGNLDNIGDNEPASTPGDVVLGEKAVEISVGGAHSCAFLEDKTVRCWGEGELGQLGQGNAEDIGDDEFPFSVSPVSINAEVLSVHAGGSHTCALVGSGTVRCWGLNSSGQLGYGNVTNLTIPLTVDLSLDGTATAIAAGSNHNCALLDDGKVRCWGLNNRGQLGYGNTESIGDDETPASVVPVPILPQGIPDGTLITQIALGDEHSCVLYETGDLLCWGDNFHGQLGQGSTTTVGDNETLATLFPIDLGGDAQALTLGKQHTCALMSDGGVKCWGRNLYGQLGRGDIAHIGDDEVPADVSNIDLGGTATWISAGDYHTCAVVDRHEIVCWGFNDYGQLGYGDTLARGDDETPAQVGGIPLL</sequence>
<feature type="signal peptide" evidence="5">
    <location>
        <begin position="1"/>
        <end position="29"/>
    </location>
</feature>
<dbReference type="InterPro" id="IPR009091">
    <property type="entry name" value="RCC1/BLIP-II"/>
</dbReference>
<evidence type="ECO:0000313" key="7">
    <source>
        <dbReference type="EMBL" id="PRQ04477.1"/>
    </source>
</evidence>
<dbReference type="Gene3D" id="2.130.10.30">
    <property type="entry name" value="Regulator of chromosome condensation 1/beta-lactamase-inhibitor protein II"/>
    <property type="match status" value="3"/>
</dbReference>
<dbReference type="PROSITE" id="PS50012">
    <property type="entry name" value="RCC1_3"/>
    <property type="match status" value="6"/>
</dbReference>
<keyword evidence="3" id="KW-1015">Disulfide bond</keyword>
<keyword evidence="1 5" id="KW-0732">Signal</keyword>
<name>A0A2S9YH97_9BACT</name>
<dbReference type="PRINTS" id="PR00633">
    <property type="entry name" value="RCCNDNSATION"/>
</dbReference>
<feature type="chain" id="PRO_5015730356" evidence="5">
    <location>
        <begin position="30"/>
        <end position="530"/>
    </location>
</feature>
<evidence type="ECO:0000256" key="3">
    <source>
        <dbReference type="ARBA" id="ARBA00023157"/>
    </source>
</evidence>
<dbReference type="PANTHER" id="PTHR22870:SF408">
    <property type="entry name" value="OS09G0560450 PROTEIN"/>
    <property type="match status" value="1"/>
</dbReference>
<feature type="compositionally biased region" description="Acidic residues" evidence="4">
    <location>
        <begin position="43"/>
        <end position="71"/>
    </location>
</feature>
<gene>
    <name evidence="7" type="ORF">ENSA5_07080</name>
</gene>
<dbReference type="Pfam" id="PF25390">
    <property type="entry name" value="WD40_RLD"/>
    <property type="match status" value="1"/>
</dbReference>
<protein>
    <submittedName>
        <fullName evidence="7">Regulator of chromosome condensation (RCC1) repeat protein</fullName>
    </submittedName>
</protein>
<evidence type="ECO:0000313" key="8">
    <source>
        <dbReference type="Proteomes" id="UP000237968"/>
    </source>
</evidence>
<dbReference type="InterPro" id="IPR058923">
    <property type="entry name" value="RCC1-like_dom"/>
</dbReference>
<dbReference type="Pfam" id="PF13540">
    <property type="entry name" value="RCC1_2"/>
    <property type="match status" value="2"/>
</dbReference>
<dbReference type="NCBIfam" id="TIGR02232">
    <property type="entry name" value="myxo_disulf_rpt"/>
    <property type="match status" value="1"/>
</dbReference>
<dbReference type="Proteomes" id="UP000237968">
    <property type="component" value="Unassembled WGS sequence"/>
</dbReference>
<comment type="caution">
    <text evidence="7">The sequence shown here is derived from an EMBL/GenBank/DDBJ whole genome shotgun (WGS) entry which is preliminary data.</text>
</comment>
<evidence type="ECO:0000256" key="5">
    <source>
        <dbReference type="SAM" id="SignalP"/>
    </source>
</evidence>
<dbReference type="PANTHER" id="PTHR22870">
    <property type="entry name" value="REGULATOR OF CHROMOSOME CONDENSATION"/>
    <property type="match status" value="1"/>
</dbReference>
<evidence type="ECO:0000256" key="4">
    <source>
        <dbReference type="SAM" id="MobiDB-lite"/>
    </source>
</evidence>
<feature type="domain" description="RCC1-like" evidence="6">
    <location>
        <begin position="245"/>
        <end position="524"/>
    </location>
</feature>
<accession>A0A2S9YH97</accession>
<keyword evidence="8" id="KW-1185">Reference proteome</keyword>
<organism evidence="7 8">
    <name type="scientific">Enhygromyxa salina</name>
    <dbReference type="NCBI Taxonomy" id="215803"/>
    <lineage>
        <taxon>Bacteria</taxon>
        <taxon>Pseudomonadati</taxon>
        <taxon>Myxococcota</taxon>
        <taxon>Polyangia</taxon>
        <taxon>Nannocystales</taxon>
        <taxon>Nannocystaceae</taxon>
        <taxon>Enhygromyxa</taxon>
    </lineage>
</organism>
<evidence type="ECO:0000259" key="6">
    <source>
        <dbReference type="Pfam" id="PF25390"/>
    </source>
</evidence>